<dbReference type="PANTHER" id="PTHR21700:SF7">
    <property type="entry name" value="TRANSTHYRETIN-LIKE FAMILY PROTEIN"/>
    <property type="match status" value="1"/>
</dbReference>
<dbReference type="GO" id="GO:0009986">
    <property type="term" value="C:cell surface"/>
    <property type="evidence" value="ECO:0007669"/>
    <property type="project" value="InterPro"/>
</dbReference>
<evidence type="ECO:0000256" key="3">
    <source>
        <dbReference type="ARBA" id="ARBA00022525"/>
    </source>
</evidence>
<dbReference type="EMBL" id="BTSY01000006">
    <property type="protein sequence ID" value="GMT31382.1"/>
    <property type="molecule type" value="Genomic_DNA"/>
</dbReference>
<sequence length="99" mass="11152">LAIEQEVTVTGVLKCGQHNQAGATVKLLEEDFMISIMDRSVTKVDTSGSFVIKYTYNSPYKIVPVLIMEHDCGGDRKTIERLVLLDFWTTESSTVRKRV</sequence>
<dbReference type="Pfam" id="PF01060">
    <property type="entry name" value="TTR-52"/>
    <property type="match status" value="1"/>
</dbReference>
<dbReference type="InterPro" id="IPR038479">
    <property type="entry name" value="Transthyretin-like_sf"/>
</dbReference>
<accession>A0AAV5WK49</accession>
<feature type="non-terminal residue" evidence="5">
    <location>
        <position position="1"/>
    </location>
</feature>
<evidence type="ECO:0000313" key="5">
    <source>
        <dbReference type="EMBL" id="GMT31382.1"/>
    </source>
</evidence>
<comment type="similarity">
    <text evidence="2">Belongs to the nematode transthyretin-like family.</text>
</comment>
<evidence type="ECO:0000256" key="2">
    <source>
        <dbReference type="ARBA" id="ARBA00010112"/>
    </source>
</evidence>
<dbReference type="Gene3D" id="2.60.40.3330">
    <property type="match status" value="1"/>
</dbReference>
<dbReference type="GO" id="GO:0005576">
    <property type="term" value="C:extracellular region"/>
    <property type="evidence" value="ECO:0007669"/>
    <property type="project" value="UniProtKB-SubCell"/>
</dbReference>
<feature type="non-terminal residue" evidence="5">
    <location>
        <position position="99"/>
    </location>
</feature>
<dbReference type="AlphaFoldDB" id="A0AAV5WK49"/>
<dbReference type="PANTHER" id="PTHR21700">
    <property type="entry name" value="TRANSTHYRETIN-LIKE FAMILY PROTEIN-RELATED"/>
    <property type="match status" value="1"/>
</dbReference>
<evidence type="ECO:0000256" key="1">
    <source>
        <dbReference type="ARBA" id="ARBA00004613"/>
    </source>
</evidence>
<evidence type="ECO:0000256" key="4">
    <source>
        <dbReference type="ARBA" id="ARBA00022729"/>
    </source>
</evidence>
<comment type="subcellular location">
    <subcellularLocation>
        <location evidence="1">Secreted</location>
    </subcellularLocation>
</comment>
<organism evidence="5 6">
    <name type="scientific">Pristionchus fissidentatus</name>
    <dbReference type="NCBI Taxonomy" id="1538716"/>
    <lineage>
        <taxon>Eukaryota</taxon>
        <taxon>Metazoa</taxon>
        <taxon>Ecdysozoa</taxon>
        <taxon>Nematoda</taxon>
        <taxon>Chromadorea</taxon>
        <taxon>Rhabditida</taxon>
        <taxon>Rhabditina</taxon>
        <taxon>Diplogasteromorpha</taxon>
        <taxon>Diplogasteroidea</taxon>
        <taxon>Neodiplogasteridae</taxon>
        <taxon>Pristionchus</taxon>
    </lineage>
</organism>
<gene>
    <name evidence="5" type="ORF">PFISCL1PPCAC_22679</name>
</gene>
<dbReference type="Proteomes" id="UP001432322">
    <property type="component" value="Unassembled WGS sequence"/>
</dbReference>
<evidence type="ECO:0000313" key="6">
    <source>
        <dbReference type="Proteomes" id="UP001432322"/>
    </source>
</evidence>
<keyword evidence="3" id="KW-0964">Secreted</keyword>
<protein>
    <submittedName>
        <fullName evidence="5">Uncharacterized protein</fullName>
    </submittedName>
</protein>
<reference evidence="5" key="1">
    <citation type="submission" date="2023-10" db="EMBL/GenBank/DDBJ databases">
        <title>Genome assembly of Pristionchus species.</title>
        <authorList>
            <person name="Yoshida K."/>
            <person name="Sommer R.J."/>
        </authorList>
    </citation>
    <scope>NUCLEOTIDE SEQUENCE</scope>
    <source>
        <strain evidence="5">RS5133</strain>
    </source>
</reference>
<dbReference type="InterPro" id="IPR001534">
    <property type="entry name" value="Transthyretin-like"/>
</dbReference>
<name>A0AAV5WK49_9BILA</name>
<comment type="caution">
    <text evidence="5">The sequence shown here is derived from an EMBL/GenBank/DDBJ whole genome shotgun (WGS) entry which is preliminary data.</text>
</comment>
<proteinExistence type="inferred from homology"/>
<keyword evidence="6" id="KW-1185">Reference proteome</keyword>
<keyword evidence="4" id="KW-0732">Signal</keyword>